<dbReference type="Gene3D" id="3.40.50.10540">
    <property type="entry name" value="Crotonobetainyl-coa:carnitine coa-transferase, domain 1"/>
    <property type="match status" value="1"/>
</dbReference>
<dbReference type="GO" id="GO:0005739">
    <property type="term" value="C:mitochondrion"/>
    <property type="evidence" value="ECO:0007669"/>
    <property type="project" value="TreeGrafter"/>
</dbReference>
<evidence type="ECO:0000256" key="2">
    <source>
        <dbReference type="ARBA" id="ARBA00022679"/>
    </source>
</evidence>
<dbReference type="InterPro" id="IPR044855">
    <property type="entry name" value="CoA-Trfase_III_dom3_sf"/>
</dbReference>
<keyword evidence="4" id="KW-1185">Reference proteome</keyword>
<dbReference type="Gene3D" id="3.30.1540.10">
    <property type="entry name" value="formyl-coa transferase, domain 3"/>
    <property type="match status" value="1"/>
</dbReference>
<dbReference type="InterPro" id="IPR023606">
    <property type="entry name" value="CoA-Trfase_III_dom_1_sf"/>
</dbReference>
<organism evidence="3 4">
    <name type="scientific">Henosepilachna vigintioctopunctata</name>
    <dbReference type="NCBI Taxonomy" id="420089"/>
    <lineage>
        <taxon>Eukaryota</taxon>
        <taxon>Metazoa</taxon>
        <taxon>Ecdysozoa</taxon>
        <taxon>Arthropoda</taxon>
        <taxon>Hexapoda</taxon>
        <taxon>Insecta</taxon>
        <taxon>Pterygota</taxon>
        <taxon>Neoptera</taxon>
        <taxon>Endopterygota</taxon>
        <taxon>Coleoptera</taxon>
        <taxon>Polyphaga</taxon>
        <taxon>Cucujiformia</taxon>
        <taxon>Coccinelloidea</taxon>
        <taxon>Coccinellidae</taxon>
        <taxon>Epilachninae</taxon>
        <taxon>Epilachnini</taxon>
        <taxon>Henosepilachna</taxon>
    </lineage>
</organism>
<dbReference type="EMBL" id="JARQZJ010000014">
    <property type="protein sequence ID" value="KAK9872923.1"/>
    <property type="molecule type" value="Genomic_DNA"/>
</dbReference>
<dbReference type="SUPFAM" id="SSF89796">
    <property type="entry name" value="CoA-transferase family III (CaiB/BaiF)"/>
    <property type="match status" value="1"/>
</dbReference>
<evidence type="ECO:0000313" key="4">
    <source>
        <dbReference type="Proteomes" id="UP001431783"/>
    </source>
</evidence>
<sequence length="433" mass="47882">MNIFLNYVGQQLNHAKKTTKLPLVKTFLRYNSNFGNDILHGIKVLDLTRIIAGPICTMILSDMGAEVIKVEKPGTGDEARLFGPPFINNTSESCYFVCVNRNKKSICLDLKSSGGRDIIYELAKKCDVLVENYVPGTLNKYKLGYDDLKKVAPHIVYCSITGYGSQGLYKKKPGYDVIAASVGGLLYITGPTDGEPVKVGVAVTDIATGLYAHGAILAALIQKRQTGKGQKIDCDLLSTQVASLINIGSNYLNGEKEAQRWGSSHESLVPYKMFKTRDGYLTIGIGSDSQFKDLCYKIERKDLANDPKYQTNALRVENREELVGIIENIMKNQTNLQWMEVFKDSSFPCGPVNKLSEVFSDPHIKSIELIKTLEHPKVGKIRVVGPPVQFSEGINKVRSPPPLLGEHTNEVLKQYLGYSADKIESLRKQGVIA</sequence>
<evidence type="ECO:0000313" key="3">
    <source>
        <dbReference type="EMBL" id="KAK9872923.1"/>
    </source>
</evidence>
<dbReference type="InterPro" id="IPR050483">
    <property type="entry name" value="CoA-transferase_III_domain"/>
</dbReference>
<dbReference type="FunFam" id="3.40.50.10540:FF:000005">
    <property type="entry name" value="succinate--hydroxymethylglutarate CoA-transferase isoform X1"/>
    <property type="match status" value="1"/>
</dbReference>
<name>A0AAW1TW38_9CUCU</name>
<gene>
    <name evidence="3" type="ORF">WA026_020275</name>
</gene>
<proteinExistence type="inferred from homology"/>
<accession>A0AAW1TW38</accession>
<dbReference type="Proteomes" id="UP001431783">
    <property type="component" value="Unassembled WGS sequence"/>
</dbReference>
<evidence type="ECO:0000256" key="1">
    <source>
        <dbReference type="ARBA" id="ARBA00008383"/>
    </source>
</evidence>
<protein>
    <submittedName>
        <fullName evidence="3">Uncharacterized protein</fullName>
    </submittedName>
</protein>
<dbReference type="AlphaFoldDB" id="A0AAW1TW38"/>
<dbReference type="PANTHER" id="PTHR48207:SF3">
    <property type="entry name" value="SUCCINATE--HYDROXYMETHYLGLUTARATE COA-TRANSFERASE"/>
    <property type="match status" value="1"/>
</dbReference>
<keyword evidence="2" id="KW-0808">Transferase</keyword>
<dbReference type="InterPro" id="IPR003673">
    <property type="entry name" value="CoA-Trfase_fam_III"/>
</dbReference>
<dbReference type="Pfam" id="PF02515">
    <property type="entry name" value="CoA_transf_3"/>
    <property type="match status" value="1"/>
</dbReference>
<comment type="caution">
    <text evidence="3">The sequence shown here is derived from an EMBL/GenBank/DDBJ whole genome shotgun (WGS) entry which is preliminary data.</text>
</comment>
<dbReference type="PANTHER" id="PTHR48207">
    <property type="entry name" value="SUCCINATE--HYDROXYMETHYLGLUTARATE COA-TRANSFERASE"/>
    <property type="match status" value="1"/>
</dbReference>
<dbReference type="GO" id="GO:0047369">
    <property type="term" value="F:succinate-hydroxymethylglutarate CoA-transferase activity"/>
    <property type="evidence" value="ECO:0007669"/>
    <property type="project" value="TreeGrafter"/>
</dbReference>
<comment type="similarity">
    <text evidence="1">Belongs to the CoA-transferase III family.</text>
</comment>
<reference evidence="3 4" key="1">
    <citation type="submission" date="2023-03" db="EMBL/GenBank/DDBJ databases">
        <title>Genome insight into feeding habits of ladybird beetles.</title>
        <authorList>
            <person name="Li H.-S."/>
            <person name="Huang Y.-H."/>
            <person name="Pang H."/>
        </authorList>
    </citation>
    <scope>NUCLEOTIDE SEQUENCE [LARGE SCALE GENOMIC DNA]</scope>
    <source>
        <strain evidence="3">SYSU_2023b</strain>
        <tissue evidence="3">Whole body</tissue>
    </source>
</reference>